<name>D2PXY0_KRIFD</name>
<proteinExistence type="predicted"/>
<keyword evidence="2" id="KW-1185">Reference proteome</keyword>
<dbReference type="HOGENOM" id="CLU_3311477_0_0_11"/>
<dbReference type="Proteomes" id="UP000007967">
    <property type="component" value="Chromosome"/>
</dbReference>
<accession>D2PXY0</accession>
<dbReference type="STRING" id="479435.Kfla_4568"/>
<evidence type="ECO:0000313" key="1">
    <source>
        <dbReference type="EMBL" id="ADB33586.1"/>
    </source>
</evidence>
<gene>
    <name evidence="1" type="ordered locus">Kfla_4568</name>
</gene>
<reference evidence="1 2" key="2">
    <citation type="journal article" date="2010" name="Stand. Genomic Sci.">
        <title>Complete genome sequence of Kribbella flavida type strain (IFO 14399).</title>
        <authorList>
            <person name="Pukall R."/>
            <person name="Lapidus A."/>
            <person name="Glavina Del Rio T."/>
            <person name="Copeland A."/>
            <person name="Tice H."/>
            <person name="Cheng J.-F."/>
            <person name="Lucas S."/>
            <person name="Chen F."/>
            <person name="Nolan M."/>
            <person name="LaButti K."/>
            <person name="Pati A."/>
            <person name="Ivanova N."/>
            <person name="Mavrommatis K."/>
            <person name="Mikhailova N."/>
            <person name="Pitluck S."/>
            <person name="Bruce D."/>
            <person name="Goodwin L."/>
            <person name="Land M."/>
            <person name="Hauser L."/>
            <person name="Chang Y.-J."/>
            <person name="Jeffries C.D."/>
            <person name="Chen A."/>
            <person name="Palaniappan K."/>
            <person name="Chain P."/>
            <person name="Rohde M."/>
            <person name="Goeker M."/>
            <person name="Bristow J."/>
            <person name="Eisen J.A."/>
            <person name="Markowitz V."/>
            <person name="Hugenholtz P."/>
            <person name="Kyrpides N.C."/>
            <person name="Klenk H.-P."/>
            <person name="Brettin T."/>
        </authorList>
    </citation>
    <scope>NUCLEOTIDE SEQUENCE [LARGE SCALE GENOMIC DNA]</scope>
    <source>
        <strain evidence="2">DSM 17836 / JCM 10339 / NBRC 14399</strain>
    </source>
</reference>
<evidence type="ECO:0000313" key="2">
    <source>
        <dbReference type="Proteomes" id="UP000007967"/>
    </source>
</evidence>
<dbReference type="EMBL" id="CP001736">
    <property type="protein sequence ID" value="ADB33586.1"/>
    <property type="molecule type" value="Genomic_DNA"/>
</dbReference>
<sequence>MTVRRMLPSARRLDAVQVVVHDVNDHGYSRIVELEAFDS</sequence>
<organism evidence="1 2">
    <name type="scientific">Kribbella flavida (strain DSM 17836 / JCM 10339 / NBRC 14399)</name>
    <dbReference type="NCBI Taxonomy" id="479435"/>
    <lineage>
        <taxon>Bacteria</taxon>
        <taxon>Bacillati</taxon>
        <taxon>Actinomycetota</taxon>
        <taxon>Actinomycetes</taxon>
        <taxon>Propionibacteriales</taxon>
        <taxon>Kribbellaceae</taxon>
        <taxon>Kribbella</taxon>
    </lineage>
</organism>
<reference evidence="2" key="1">
    <citation type="submission" date="2009-09" db="EMBL/GenBank/DDBJ databases">
        <title>The complete genome of Kribbella flavida DSM 17836.</title>
        <authorList>
            <consortium name="US DOE Joint Genome Institute (JGI-PGF)"/>
            <person name="Lucas S."/>
            <person name="Copeland A."/>
            <person name="Lapidus A."/>
            <person name="Glavina del Rio T."/>
            <person name="Dalin E."/>
            <person name="Tice H."/>
            <person name="Bruce D."/>
            <person name="Goodwin L."/>
            <person name="Pitluck S."/>
            <person name="Kyrpides N."/>
            <person name="Mavromatis K."/>
            <person name="Ivanova N."/>
            <person name="Saunders E."/>
            <person name="Brettin T."/>
            <person name="Detter J.C."/>
            <person name="Han C."/>
            <person name="Larimer F."/>
            <person name="Land M."/>
            <person name="Hauser L."/>
            <person name="Markowitz V."/>
            <person name="Cheng J.-F."/>
            <person name="Hugenholtz P."/>
            <person name="Woyke T."/>
            <person name="Wu D."/>
            <person name="Pukall R."/>
            <person name="Klenk H.-P."/>
            <person name="Eisen J.A."/>
        </authorList>
    </citation>
    <scope>NUCLEOTIDE SEQUENCE [LARGE SCALE GENOMIC DNA]</scope>
    <source>
        <strain evidence="2">DSM 17836 / JCM 10339 / NBRC 14399</strain>
    </source>
</reference>
<dbReference type="AlphaFoldDB" id="D2PXY0"/>
<dbReference type="KEGG" id="kfl:Kfla_4568"/>
<protein>
    <submittedName>
        <fullName evidence="1">Uncharacterized protein</fullName>
    </submittedName>
</protein>